<gene>
    <name evidence="2" type="ORF">P7K49_017553</name>
</gene>
<reference evidence="2 3" key="1">
    <citation type="submission" date="2023-05" db="EMBL/GenBank/DDBJ databases">
        <title>B98-5 Cell Line De Novo Hybrid Assembly: An Optical Mapping Approach.</title>
        <authorList>
            <person name="Kananen K."/>
            <person name="Auerbach J.A."/>
            <person name="Kautto E."/>
            <person name="Blachly J.S."/>
        </authorList>
    </citation>
    <scope>NUCLEOTIDE SEQUENCE [LARGE SCALE GENOMIC DNA]</scope>
    <source>
        <strain evidence="2">B95-8</strain>
        <tissue evidence="2">Cell line</tissue>
    </source>
</reference>
<comment type="caution">
    <text evidence="2">The sequence shown here is derived from an EMBL/GenBank/DDBJ whole genome shotgun (WGS) entry which is preliminary data.</text>
</comment>
<dbReference type="Proteomes" id="UP001266305">
    <property type="component" value="Unassembled WGS sequence"/>
</dbReference>
<protein>
    <submittedName>
        <fullName evidence="2">Uncharacterized protein</fullName>
    </submittedName>
</protein>
<keyword evidence="3" id="KW-1185">Reference proteome</keyword>
<evidence type="ECO:0000313" key="3">
    <source>
        <dbReference type="Proteomes" id="UP001266305"/>
    </source>
</evidence>
<feature type="compositionally biased region" description="Basic and acidic residues" evidence="1">
    <location>
        <begin position="97"/>
        <end position="108"/>
    </location>
</feature>
<proteinExistence type="predicted"/>
<evidence type="ECO:0000313" key="2">
    <source>
        <dbReference type="EMBL" id="KAK2103697.1"/>
    </source>
</evidence>
<sequence length="142" mass="15021">MARGAERGRGDAGWGLRGALAAVALLSALNAAGTVFSLCQWRGLSAALRALEAQRGREQREDGALRAFLAELSRAPRGTPAPPPDPASSARNKRSHRGEPAPHIRAESQDMLMMMTYSMVPVGGDSVEAFVSKSQPILSPTN</sequence>
<feature type="region of interest" description="Disordered" evidence="1">
    <location>
        <begin position="70"/>
        <end position="108"/>
    </location>
</feature>
<evidence type="ECO:0000256" key="1">
    <source>
        <dbReference type="SAM" id="MobiDB-lite"/>
    </source>
</evidence>
<accession>A0ABQ9V2U5</accession>
<name>A0ABQ9V2U5_SAGOE</name>
<dbReference type="EMBL" id="JASSZA010000008">
    <property type="protein sequence ID" value="KAK2103697.1"/>
    <property type="molecule type" value="Genomic_DNA"/>
</dbReference>
<organism evidence="2 3">
    <name type="scientific">Saguinus oedipus</name>
    <name type="common">Cotton-top tamarin</name>
    <name type="synonym">Oedipomidas oedipus</name>
    <dbReference type="NCBI Taxonomy" id="9490"/>
    <lineage>
        <taxon>Eukaryota</taxon>
        <taxon>Metazoa</taxon>
        <taxon>Chordata</taxon>
        <taxon>Craniata</taxon>
        <taxon>Vertebrata</taxon>
        <taxon>Euteleostomi</taxon>
        <taxon>Mammalia</taxon>
        <taxon>Eutheria</taxon>
        <taxon>Euarchontoglires</taxon>
        <taxon>Primates</taxon>
        <taxon>Haplorrhini</taxon>
        <taxon>Platyrrhini</taxon>
        <taxon>Cebidae</taxon>
        <taxon>Callitrichinae</taxon>
        <taxon>Saguinus</taxon>
    </lineage>
</organism>